<evidence type="ECO:0000256" key="8">
    <source>
        <dbReference type="ARBA" id="ARBA00048329"/>
    </source>
</evidence>
<keyword evidence="13" id="KW-1185">Reference proteome</keyword>
<dbReference type="PROSITE" id="PS50011">
    <property type="entry name" value="PROTEIN_KINASE_DOM"/>
    <property type="match status" value="1"/>
</dbReference>
<evidence type="ECO:0000256" key="3">
    <source>
        <dbReference type="ARBA" id="ARBA00022679"/>
    </source>
</evidence>
<evidence type="ECO:0000256" key="5">
    <source>
        <dbReference type="ARBA" id="ARBA00022777"/>
    </source>
</evidence>
<evidence type="ECO:0000256" key="4">
    <source>
        <dbReference type="ARBA" id="ARBA00022741"/>
    </source>
</evidence>
<dbReference type="CDD" id="cd06632">
    <property type="entry name" value="STKc_MEKK1_plant"/>
    <property type="match status" value="1"/>
</dbReference>
<evidence type="ECO:0000256" key="10">
    <source>
        <dbReference type="SAM" id="MobiDB-lite"/>
    </source>
</evidence>
<feature type="region of interest" description="Disordered" evidence="10">
    <location>
        <begin position="54"/>
        <end position="79"/>
    </location>
</feature>
<keyword evidence="6 9" id="KW-0067">ATP-binding</keyword>
<dbReference type="Pfam" id="PF00069">
    <property type="entry name" value="Pkinase"/>
    <property type="match status" value="1"/>
</dbReference>
<dbReference type="EC" id="2.7.11.25" evidence="2"/>
<feature type="domain" description="Protein kinase" evidence="11">
    <location>
        <begin position="357"/>
        <end position="607"/>
    </location>
</feature>
<dbReference type="InParanoid" id="A0A7I4BNP6"/>
<protein>
    <recommendedName>
        <fullName evidence="2">mitogen-activated protein kinase kinase kinase</fullName>
        <ecNumber evidence="2">2.7.11.25</ecNumber>
    </recommendedName>
</protein>
<feature type="region of interest" description="Disordered" evidence="10">
    <location>
        <begin position="317"/>
        <end position="337"/>
    </location>
</feature>
<dbReference type="InterPro" id="IPR011009">
    <property type="entry name" value="Kinase-like_dom_sf"/>
</dbReference>
<dbReference type="AlphaFoldDB" id="A0A7I4BNP6"/>
<comment type="similarity">
    <text evidence="1">Belongs to the protein kinase superfamily. STE Ser/Thr protein kinase family. MAP kinase kinase kinase subfamily.</text>
</comment>
<accession>A0A7I4BNP6</accession>
<feature type="compositionally biased region" description="Pro residues" evidence="10">
    <location>
        <begin position="321"/>
        <end position="335"/>
    </location>
</feature>
<dbReference type="GO" id="GO:0004708">
    <property type="term" value="F:MAP kinase kinase activity"/>
    <property type="evidence" value="ECO:0000318"/>
    <property type="project" value="GO_Central"/>
</dbReference>
<evidence type="ECO:0000259" key="11">
    <source>
        <dbReference type="PROSITE" id="PS50011"/>
    </source>
</evidence>
<reference evidence="12 13" key="2">
    <citation type="journal article" date="2018" name="Plant J.">
        <title>The Physcomitrella patens chromosome-scale assembly reveals moss genome structure and evolution.</title>
        <authorList>
            <person name="Lang D."/>
            <person name="Ullrich K.K."/>
            <person name="Murat F."/>
            <person name="Fuchs J."/>
            <person name="Jenkins J."/>
            <person name="Haas F.B."/>
            <person name="Piednoel M."/>
            <person name="Gundlach H."/>
            <person name="Van Bel M."/>
            <person name="Meyberg R."/>
            <person name="Vives C."/>
            <person name="Morata J."/>
            <person name="Symeonidi A."/>
            <person name="Hiss M."/>
            <person name="Muchero W."/>
            <person name="Kamisugi Y."/>
            <person name="Saleh O."/>
            <person name="Blanc G."/>
            <person name="Decker E.L."/>
            <person name="van Gessel N."/>
            <person name="Grimwood J."/>
            <person name="Hayes R.D."/>
            <person name="Graham S.W."/>
            <person name="Gunter L.E."/>
            <person name="McDaniel S.F."/>
            <person name="Hoernstein S.N.W."/>
            <person name="Larsson A."/>
            <person name="Li F.W."/>
            <person name="Perroud P.F."/>
            <person name="Phillips J."/>
            <person name="Ranjan P."/>
            <person name="Rokshar D.S."/>
            <person name="Rothfels C.J."/>
            <person name="Schneider L."/>
            <person name="Shu S."/>
            <person name="Stevenson D.W."/>
            <person name="Thummler F."/>
            <person name="Tillich M."/>
            <person name="Villarreal Aguilar J.C."/>
            <person name="Widiez T."/>
            <person name="Wong G.K."/>
            <person name="Wymore A."/>
            <person name="Zhang Y."/>
            <person name="Zimmer A.D."/>
            <person name="Quatrano R.S."/>
            <person name="Mayer K.F.X."/>
            <person name="Goodstein D."/>
            <person name="Casacuberta J.M."/>
            <person name="Vandepoele K."/>
            <person name="Reski R."/>
            <person name="Cuming A.C."/>
            <person name="Tuskan G.A."/>
            <person name="Maumus F."/>
            <person name="Salse J."/>
            <person name="Schmutz J."/>
            <person name="Rensing S.A."/>
        </authorList>
    </citation>
    <scope>NUCLEOTIDE SEQUENCE [LARGE SCALE GENOMIC DNA]</scope>
    <source>
        <strain evidence="12 13">cv. Gransden 2004</strain>
    </source>
</reference>
<comment type="catalytic activity">
    <reaction evidence="8">
        <text>L-seryl-[protein] + ATP = O-phospho-L-seryl-[protein] + ADP + H(+)</text>
        <dbReference type="Rhea" id="RHEA:17989"/>
        <dbReference type="Rhea" id="RHEA-COMP:9863"/>
        <dbReference type="Rhea" id="RHEA-COMP:11604"/>
        <dbReference type="ChEBI" id="CHEBI:15378"/>
        <dbReference type="ChEBI" id="CHEBI:29999"/>
        <dbReference type="ChEBI" id="CHEBI:30616"/>
        <dbReference type="ChEBI" id="CHEBI:83421"/>
        <dbReference type="ChEBI" id="CHEBI:456216"/>
        <dbReference type="EC" id="2.7.11.25"/>
    </reaction>
</comment>
<evidence type="ECO:0000256" key="6">
    <source>
        <dbReference type="ARBA" id="ARBA00022840"/>
    </source>
</evidence>
<dbReference type="Gramene" id="Pp3c1_10860V3.3">
    <property type="protein sequence ID" value="Pp3c1_10860V3.3"/>
    <property type="gene ID" value="Pp3c1_10860"/>
</dbReference>
<dbReference type="Proteomes" id="UP000006727">
    <property type="component" value="Chromosome 1"/>
</dbReference>
<keyword evidence="3" id="KW-0808">Transferase</keyword>
<dbReference type="SMART" id="SM00220">
    <property type="entry name" value="S_TKc"/>
    <property type="match status" value="1"/>
</dbReference>
<keyword evidence="5" id="KW-0418">Kinase</keyword>
<organism evidence="12 13">
    <name type="scientific">Physcomitrium patens</name>
    <name type="common">Spreading-leaved earth moss</name>
    <name type="synonym">Physcomitrella patens</name>
    <dbReference type="NCBI Taxonomy" id="3218"/>
    <lineage>
        <taxon>Eukaryota</taxon>
        <taxon>Viridiplantae</taxon>
        <taxon>Streptophyta</taxon>
        <taxon>Embryophyta</taxon>
        <taxon>Bryophyta</taxon>
        <taxon>Bryophytina</taxon>
        <taxon>Bryopsida</taxon>
        <taxon>Funariidae</taxon>
        <taxon>Funariales</taxon>
        <taxon>Funariaceae</taxon>
        <taxon>Physcomitrium</taxon>
    </lineage>
</organism>
<reference evidence="12 13" key="1">
    <citation type="journal article" date="2008" name="Science">
        <title>The Physcomitrella genome reveals evolutionary insights into the conquest of land by plants.</title>
        <authorList>
            <person name="Rensing S."/>
            <person name="Lang D."/>
            <person name="Zimmer A."/>
            <person name="Terry A."/>
            <person name="Salamov A."/>
            <person name="Shapiro H."/>
            <person name="Nishiyama T."/>
            <person name="Perroud P.-F."/>
            <person name="Lindquist E."/>
            <person name="Kamisugi Y."/>
            <person name="Tanahashi T."/>
            <person name="Sakakibara K."/>
            <person name="Fujita T."/>
            <person name="Oishi K."/>
            <person name="Shin-I T."/>
            <person name="Kuroki Y."/>
            <person name="Toyoda A."/>
            <person name="Suzuki Y."/>
            <person name="Hashimoto A."/>
            <person name="Yamaguchi K."/>
            <person name="Sugano A."/>
            <person name="Kohara Y."/>
            <person name="Fujiyama A."/>
            <person name="Anterola A."/>
            <person name="Aoki S."/>
            <person name="Ashton N."/>
            <person name="Barbazuk W.B."/>
            <person name="Barker E."/>
            <person name="Bennetzen J."/>
            <person name="Bezanilla M."/>
            <person name="Blankenship R."/>
            <person name="Cho S.H."/>
            <person name="Dutcher S."/>
            <person name="Estelle M."/>
            <person name="Fawcett J.A."/>
            <person name="Gundlach H."/>
            <person name="Hanada K."/>
            <person name="Heyl A."/>
            <person name="Hicks K.A."/>
            <person name="Hugh J."/>
            <person name="Lohr M."/>
            <person name="Mayer K."/>
            <person name="Melkozernov A."/>
            <person name="Murata T."/>
            <person name="Nelson D."/>
            <person name="Pils B."/>
            <person name="Prigge M."/>
            <person name="Reiss B."/>
            <person name="Renner T."/>
            <person name="Rombauts S."/>
            <person name="Rushton P."/>
            <person name="Sanderfoot A."/>
            <person name="Schween G."/>
            <person name="Shiu S.-H."/>
            <person name="Stueber K."/>
            <person name="Theodoulou F.L."/>
            <person name="Tu H."/>
            <person name="Van de Peer Y."/>
            <person name="Verrier P.J."/>
            <person name="Waters E."/>
            <person name="Wood A."/>
            <person name="Yang L."/>
            <person name="Cove D."/>
            <person name="Cuming A."/>
            <person name="Hasebe M."/>
            <person name="Lucas S."/>
            <person name="Mishler D.B."/>
            <person name="Reski R."/>
            <person name="Grigoriev I."/>
            <person name="Quatrano R.S."/>
            <person name="Boore J.L."/>
        </authorList>
    </citation>
    <scope>NUCLEOTIDE SEQUENCE [LARGE SCALE GENOMIC DNA]</scope>
    <source>
        <strain evidence="12 13">cv. Gransden 2004</strain>
    </source>
</reference>
<comment type="catalytic activity">
    <reaction evidence="7">
        <text>L-threonyl-[protein] + ATP = O-phospho-L-threonyl-[protein] + ADP + H(+)</text>
        <dbReference type="Rhea" id="RHEA:46608"/>
        <dbReference type="Rhea" id="RHEA-COMP:11060"/>
        <dbReference type="Rhea" id="RHEA-COMP:11605"/>
        <dbReference type="ChEBI" id="CHEBI:15378"/>
        <dbReference type="ChEBI" id="CHEBI:30013"/>
        <dbReference type="ChEBI" id="CHEBI:30616"/>
        <dbReference type="ChEBI" id="CHEBI:61977"/>
        <dbReference type="ChEBI" id="CHEBI:456216"/>
        <dbReference type="EC" id="2.7.11.25"/>
    </reaction>
</comment>
<dbReference type="GO" id="GO:0004709">
    <property type="term" value="F:MAP kinase kinase kinase activity"/>
    <property type="evidence" value="ECO:0007669"/>
    <property type="project" value="UniProtKB-EC"/>
</dbReference>
<dbReference type="InterPro" id="IPR050538">
    <property type="entry name" value="MAP_kinase_kinase_kinase"/>
</dbReference>
<dbReference type="EnsemblPlants" id="Pp3c1_10860V3.3">
    <property type="protein sequence ID" value="Pp3c1_10860V3.3"/>
    <property type="gene ID" value="Pp3c1_10860"/>
</dbReference>
<gene>
    <name evidence="12" type="primary">LOC112281955</name>
</gene>
<dbReference type="GO" id="GO:0005524">
    <property type="term" value="F:ATP binding"/>
    <property type="evidence" value="ECO:0007669"/>
    <property type="project" value="UniProtKB-UniRule"/>
</dbReference>
<reference evidence="12" key="3">
    <citation type="submission" date="2020-12" db="UniProtKB">
        <authorList>
            <consortium name="EnsemblPlants"/>
        </authorList>
    </citation>
    <scope>IDENTIFICATION</scope>
</reference>
<dbReference type="Gene3D" id="1.10.510.10">
    <property type="entry name" value="Transferase(Phosphotransferase) domain 1"/>
    <property type="match status" value="1"/>
</dbReference>
<dbReference type="EMBL" id="ABEU02000001">
    <property type="status" value="NOT_ANNOTATED_CDS"/>
    <property type="molecule type" value="Genomic_DNA"/>
</dbReference>
<dbReference type="PANTHER" id="PTHR48016:SF17">
    <property type="entry name" value="MITOGEN-ACTIVATED PROTEIN KINASE KINASE KINASE YODA"/>
    <property type="match status" value="1"/>
</dbReference>
<dbReference type="InterPro" id="IPR000719">
    <property type="entry name" value="Prot_kinase_dom"/>
</dbReference>
<sequence>MGRLSEQDNLENLRERLEWSVALLGLIAAIVEDTNWACRCRSLLEIFKKKKKTAVGNGEPHDASPPTPTPTPLSKPPPDHSICKRPESYFLALALPPLHTSSLPKYPTRRIESQLTKIQPPVDKAPSANGREQVKIAASYLKSQKRSMWVWPCLQLDSDASEPSSPTSPRRDSNSTRNHSLSSQDRRDSSNALDPSSAGGSGRRHSIRPQSECITVDYGNPGYNLIANNPAEGSAYSTPQRNPRERSRSGHGKPSTPRHQGCRKPCKLPSPPNLTELDRKMRQCATAPATPLQKLSPRPRAPPVLMFNQETVPQGHKLTPPASPRPHKLTPPPSPYHATSSAMNLERLDVPKPPQRWKMGQLIGSGSFGSVYEGWNLDDGSFFAVKVSSIDNVSSEIHQEVAMLSKLKHPNIVQYYGTTTEDGNICIFLELVKMGSLEKIMKKFDAFDEVLIRLYTRQILKGLEYLHSRNTVHRDIKCANILVDSDGQVKLADFGLAKQMKESMASSVKGSPYYMAPEILAPQHSKRPYGLPVDIWSLGCTVIEMADGKPPWGAFQGYGFVFNVVKGVLPPIPEHLSDKAKDFISQCLRKRPEDRPTVKELLLHPFVAITSRTF</sequence>
<dbReference type="GO" id="GO:0000165">
    <property type="term" value="P:MAPK cascade"/>
    <property type="evidence" value="ECO:0000318"/>
    <property type="project" value="GO_Central"/>
</dbReference>
<evidence type="ECO:0000313" key="12">
    <source>
        <dbReference type="EnsemblPlants" id="Pp3c1_10860V3.3"/>
    </source>
</evidence>
<keyword evidence="4 9" id="KW-0547">Nucleotide-binding</keyword>
<dbReference type="SUPFAM" id="SSF56112">
    <property type="entry name" value="Protein kinase-like (PK-like)"/>
    <property type="match status" value="1"/>
</dbReference>
<feature type="region of interest" description="Disordered" evidence="10">
    <location>
        <begin position="225"/>
        <end position="275"/>
    </location>
</feature>
<evidence type="ECO:0000256" key="1">
    <source>
        <dbReference type="ARBA" id="ARBA00006529"/>
    </source>
</evidence>
<feature type="compositionally biased region" description="Pro residues" evidence="10">
    <location>
        <begin position="63"/>
        <end position="76"/>
    </location>
</feature>
<dbReference type="PROSITE" id="PS00107">
    <property type="entry name" value="PROTEIN_KINASE_ATP"/>
    <property type="match status" value="1"/>
</dbReference>
<feature type="region of interest" description="Disordered" evidence="10">
    <location>
        <begin position="157"/>
        <end position="210"/>
    </location>
</feature>
<dbReference type="PANTHER" id="PTHR48016">
    <property type="entry name" value="MAP KINASE KINASE KINASE SSK2-RELATED-RELATED"/>
    <property type="match status" value="1"/>
</dbReference>
<evidence type="ECO:0000256" key="7">
    <source>
        <dbReference type="ARBA" id="ARBA00047559"/>
    </source>
</evidence>
<evidence type="ECO:0000313" key="13">
    <source>
        <dbReference type="Proteomes" id="UP000006727"/>
    </source>
</evidence>
<feature type="binding site" evidence="9">
    <location>
        <position position="386"/>
    </location>
    <ligand>
        <name>ATP</name>
        <dbReference type="ChEBI" id="CHEBI:30616"/>
    </ligand>
</feature>
<evidence type="ECO:0000256" key="9">
    <source>
        <dbReference type="PROSITE-ProRule" id="PRU10141"/>
    </source>
</evidence>
<evidence type="ECO:0000256" key="2">
    <source>
        <dbReference type="ARBA" id="ARBA00012406"/>
    </source>
</evidence>
<dbReference type="InterPro" id="IPR017441">
    <property type="entry name" value="Protein_kinase_ATP_BS"/>
</dbReference>
<proteinExistence type="inferred from homology"/>
<name>A0A7I4BNP6_PHYPA</name>